<proteinExistence type="predicted"/>
<protein>
    <submittedName>
        <fullName evidence="2">Uncharacterized protein</fullName>
    </submittedName>
</protein>
<evidence type="ECO:0000313" key="2">
    <source>
        <dbReference type="EMBL" id="RVE55362.1"/>
    </source>
</evidence>
<gene>
    <name evidence="2" type="ORF">OJAV_G00237120</name>
</gene>
<reference evidence="2 3" key="1">
    <citation type="submission" date="2018-11" db="EMBL/GenBank/DDBJ databases">
        <authorList>
            <person name="Lopez-Roques C."/>
            <person name="Donnadieu C."/>
            <person name="Bouchez O."/>
            <person name="Klopp C."/>
            <person name="Cabau C."/>
            <person name="Zahm M."/>
        </authorList>
    </citation>
    <scope>NUCLEOTIDE SEQUENCE [LARGE SCALE GENOMIC DNA]</scope>
    <source>
        <strain evidence="2">RS831</strain>
        <tissue evidence="2">Whole body</tissue>
    </source>
</reference>
<sequence>MKTTWLFKSMDPTTTEGPRGPEDLLRNMAIWSHLIFTVKQTIASMKPLPDMIPSPVAPPKKLRHSNEVMLHILQSAEHPNIFLQSRPFFRLVVIVCDTNCVTTIGTISVLIFSKEDIPDSLMYVMACYSIFHLTYPKSSRTLLFVLQTEVLIDTIHAGDMTSSNKKVMAITTLMVIL</sequence>
<dbReference type="AlphaFoldDB" id="A0A3S2NSP4"/>
<accession>A0A3S2NSP4</accession>
<name>A0A3S2NSP4_ORYJA</name>
<dbReference type="Proteomes" id="UP000283210">
    <property type="component" value="Unassembled WGS sequence"/>
</dbReference>
<dbReference type="EMBL" id="ML136825">
    <property type="protein sequence ID" value="RVE55362.1"/>
    <property type="molecule type" value="Genomic_DNA"/>
</dbReference>
<organism evidence="2 3">
    <name type="scientific">Oryzias javanicus</name>
    <name type="common">Javanese ricefish</name>
    <name type="synonym">Aplocheilus javanicus</name>
    <dbReference type="NCBI Taxonomy" id="123683"/>
    <lineage>
        <taxon>Eukaryota</taxon>
        <taxon>Metazoa</taxon>
        <taxon>Chordata</taxon>
        <taxon>Craniata</taxon>
        <taxon>Vertebrata</taxon>
        <taxon>Euteleostomi</taxon>
        <taxon>Actinopterygii</taxon>
        <taxon>Neopterygii</taxon>
        <taxon>Teleostei</taxon>
        <taxon>Neoteleostei</taxon>
        <taxon>Acanthomorphata</taxon>
        <taxon>Ovalentaria</taxon>
        <taxon>Atherinomorphae</taxon>
        <taxon>Beloniformes</taxon>
        <taxon>Adrianichthyidae</taxon>
        <taxon>Oryziinae</taxon>
        <taxon>Oryzias</taxon>
    </lineage>
</organism>
<dbReference type="OrthoDB" id="8962263at2759"/>
<feature type="region of interest" description="Disordered" evidence="1">
    <location>
        <begin position="1"/>
        <end position="21"/>
    </location>
</feature>
<keyword evidence="3" id="KW-1185">Reference proteome</keyword>
<evidence type="ECO:0000256" key="1">
    <source>
        <dbReference type="SAM" id="MobiDB-lite"/>
    </source>
</evidence>
<reference evidence="2 3" key="2">
    <citation type="submission" date="2019-01" db="EMBL/GenBank/DDBJ databases">
        <title>A chromosome length genome reference of the Java medaka (oryzias javanicus).</title>
        <authorList>
            <person name="Herpin A."/>
            <person name="Takehana Y."/>
            <person name="Naruse K."/>
            <person name="Ansai S."/>
            <person name="Kawaguchi M."/>
        </authorList>
    </citation>
    <scope>NUCLEOTIDE SEQUENCE [LARGE SCALE GENOMIC DNA]</scope>
    <source>
        <strain evidence="2">RS831</strain>
        <tissue evidence="2">Whole body</tissue>
    </source>
</reference>
<evidence type="ECO:0000313" key="3">
    <source>
        <dbReference type="Proteomes" id="UP000283210"/>
    </source>
</evidence>